<dbReference type="AlphaFoldDB" id="A0A518DUR2"/>
<sequence>MEKKYAKTVAASSSSSRGEPNQEHPLPMATGRHRRLFVHARGVYAMTLFLALGVTACDQNGGGKKSSGGGSSAPDVKTPSGAAGDDAGVKSRGNVIHSQELEAKGAIYDVWVSHDKGLLIAGAQKQGSKRRSIHTFATTDASLAGQLGMPIVTDTSKGSIKLVPPSSAQITVGEAMTAIQLK</sequence>
<evidence type="ECO:0000313" key="2">
    <source>
        <dbReference type="EMBL" id="QDU95580.1"/>
    </source>
</evidence>
<evidence type="ECO:0000256" key="1">
    <source>
        <dbReference type="SAM" id="MobiDB-lite"/>
    </source>
</evidence>
<proteinExistence type="predicted"/>
<dbReference type="Proteomes" id="UP000317648">
    <property type="component" value="Chromosome"/>
</dbReference>
<reference evidence="2 3" key="1">
    <citation type="submission" date="2019-02" db="EMBL/GenBank/DDBJ databases">
        <title>Deep-cultivation of Planctomycetes and their phenomic and genomic characterization uncovers novel biology.</title>
        <authorList>
            <person name="Wiegand S."/>
            <person name="Jogler M."/>
            <person name="Boedeker C."/>
            <person name="Pinto D."/>
            <person name="Vollmers J."/>
            <person name="Rivas-Marin E."/>
            <person name="Kohn T."/>
            <person name="Peeters S.H."/>
            <person name="Heuer A."/>
            <person name="Rast P."/>
            <person name="Oberbeckmann S."/>
            <person name="Bunk B."/>
            <person name="Jeske O."/>
            <person name="Meyerdierks A."/>
            <person name="Storesund J.E."/>
            <person name="Kallscheuer N."/>
            <person name="Luecker S."/>
            <person name="Lage O.M."/>
            <person name="Pohl T."/>
            <person name="Merkel B.J."/>
            <person name="Hornburger P."/>
            <person name="Mueller R.-W."/>
            <person name="Bruemmer F."/>
            <person name="Labrenz M."/>
            <person name="Spormann A.M."/>
            <person name="Op den Camp H."/>
            <person name="Overmann J."/>
            <person name="Amann R."/>
            <person name="Jetten M.S.M."/>
            <person name="Mascher T."/>
            <person name="Medema M.H."/>
            <person name="Devos D.P."/>
            <person name="Kaster A.-K."/>
            <person name="Ovreas L."/>
            <person name="Rohde M."/>
            <person name="Galperin M.Y."/>
            <person name="Jogler C."/>
        </authorList>
    </citation>
    <scope>NUCLEOTIDE SEQUENCE [LARGE SCALE GENOMIC DNA]</scope>
    <source>
        <strain evidence="2 3">Pla85_3_4</strain>
    </source>
</reference>
<dbReference type="KEGG" id="lcre:Pla8534_33960"/>
<keyword evidence="3" id="KW-1185">Reference proteome</keyword>
<feature type="compositionally biased region" description="Gly residues" evidence="1">
    <location>
        <begin position="60"/>
        <end position="71"/>
    </location>
</feature>
<feature type="region of interest" description="Disordered" evidence="1">
    <location>
        <begin position="60"/>
        <end position="90"/>
    </location>
</feature>
<accession>A0A518DUR2</accession>
<gene>
    <name evidence="2" type="ORF">Pla8534_33960</name>
</gene>
<protein>
    <submittedName>
        <fullName evidence="2">Uncharacterized protein</fullName>
    </submittedName>
</protein>
<feature type="compositionally biased region" description="Polar residues" evidence="1">
    <location>
        <begin position="10"/>
        <end position="19"/>
    </location>
</feature>
<feature type="region of interest" description="Disordered" evidence="1">
    <location>
        <begin position="1"/>
        <end position="30"/>
    </location>
</feature>
<name>A0A518DUR2_9BACT</name>
<dbReference type="EMBL" id="CP036433">
    <property type="protein sequence ID" value="QDU95580.1"/>
    <property type="molecule type" value="Genomic_DNA"/>
</dbReference>
<organism evidence="2 3">
    <name type="scientific">Lignipirellula cremea</name>
    <dbReference type="NCBI Taxonomy" id="2528010"/>
    <lineage>
        <taxon>Bacteria</taxon>
        <taxon>Pseudomonadati</taxon>
        <taxon>Planctomycetota</taxon>
        <taxon>Planctomycetia</taxon>
        <taxon>Pirellulales</taxon>
        <taxon>Pirellulaceae</taxon>
        <taxon>Lignipirellula</taxon>
    </lineage>
</organism>
<dbReference type="RefSeq" id="WP_145054300.1">
    <property type="nucleotide sequence ID" value="NZ_CP036433.1"/>
</dbReference>
<evidence type="ECO:0000313" key="3">
    <source>
        <dbReference type="Proteomes" id="UP000317648"/>
    </source>
</evidence>